<evidence type="ECO:0000256" key="1">
    <source>
        <dbReference type="SAM" id="SignalP"/>
    </source>
</evidence>
<comment type="caution">
    <text evidence="2">The sequence shown here is derived from an EMBL/GenBank/DDBJ whole genome shotgun (WGS) entry which is preliminary data.</text>
</comment>
<dbReference type="InterPro" id="IPR029058">
    <property type="entry name" value="AB_hydrolase_fold"/>
</dbReference>
<sequence>MSVFPRLRRALIAGAALACLGAAVPAVANADPPTLERARGDWMTDVNNRQCDRPGVQHVIYLPGFIAFGNDDTETISRTNAVVGWTINSAPRPCVWVYRYSHPLVGGSVGLGALAESAAGLGRLMDERGIPGKVDLIGYSEGGQVANYAVLHWLADRVRHQVGLAGLVRPIVDIHDYPFPPPFQNIPVGSGRINLFTVGVMPPGGFYFQDLVSQGYWREALPGTTNGEDGRDNDSQVCYYDQVGSRDQFFGEGARGVGAMHKGARGWAPLYIPGVDHGIVNDVPAIQRALDFLSTPC</sequence>
<name>H0E3X2_9ACTN</name>
<dbReference type="AlphaFoldDB" id="H0E3X2"/>
<keyword evidence="3" id="KW-1185">Reference proteome</keyword>
<dbReference type="PROSITE" id="PS51318">
    <property type="entry name" value="TAT"/>
    <property type="match status" value="1"/>
</dbReference>
<evidence type="ECO:0008006" key="4">
    <source>
        <dbReference type="Google" id="ProtNLM"/>
    </source>
</evidence>
<dbReference type="Gene3D" id="3.40.50.1820">
    <property type="entry name" value="alpha/beta hydrolase"/>
    <property type="match status" value="1"/>
</dbReference>
<dbReference type="Proteomes" id="UP000005143">
    <property type="component" value="Unassembled WGS sequence"/>
</dbReference>
<evidence type="ECO:0000313" key="2">
    <source>
        <dbReference type="EMBL" id="EHN11620.1"/>
    </source>
</evidence>
<dbReference type="RefSeq" id="WP_007572721.1">
    <property type="nucleotide sequence ID" value="NZ_AGUD01000084.1"/>
</dbReference>
<protein>
    <recommendedName>
        <fullName evidence="4">PE-PPE domain-containing protein</fullName>
    </recommendedName>
</protein>
<dbReference type="SUPFAM" id="SSF53474">
    <property type="entry name" value="alpha/beta-Hydrolases"/>
    <property type="match status" value="1"/>
</dbReference>
<keyword evidence="1" id="KW-0732">Signal</keyword>
<organism evidence="2 3">
    <name type="scientific">Patulibacter medicamentivorans</name>
    <dbReference type="NCBI Taxonomy" id="1097667"/>
    <lineage>
        <taxon>Bacteria</taxon>
        <taxon>Bacillati</taxon>
        <taxon>Actinomycetota</taxon>
        <taxon>Thermoleophilia</taxon>
        <taxon>Solirubrobacterales</taxon>
        <taxon>Patulibacteraceae</taxon>
        <taxon>Patulibacter</taxon>
    </lineage>
</organism>
<reference evidence="2 3" key="1">
    <citation type="journal article" date="2013" name="Biodegradation">
        <title>Quantitative proteomic analysis of ibuprofen-degrading Patulibacter sp. strain I11.</title>
        <authorList>
            <person name="Almeida B."/>
            <person name="Kjeldal H."/>
            <person name="Lolas I."/>
            <person name="Knudsen A.D."/>
            <person name="Carvalho G."/>
            <person name="Nielsen K.L."/>
            <person name="Barreto Crespo M.T."/>
            <person name="Stensballe A."/>
            <person name="Nielsen J.L."/>
        </authorList>
    </citation>
    <scope>NUCLEOTIDE SEQUENCE [LARGE SCALE GENOMIC DNA]</scope>
    <source>
        <strain evidence="2 3">I11</strain>
    </source>
</reference>
<dbReference type="EMBL" id="AGUD01000084">
    <property type="protein sequence ID" value="EHN11620.1"/>
    <property type="molecule type" value="Genomic_DNA"/>
</dbReference>
<dbReference type="InterPro" id="IPR006311">
    <property type="entry name" value="TAT_signal"/>
</dbReference>
<gene>
    <name evidence="2" type="ORF">PAI11_14970</name>
</gene>
<feature type="signal peptide" evidence="1">
    <location>
        <begin position="1"/>
        <end position="30"/>
    </location>
</feature>
<evidence type="ECO:0000313" key="3">
    <source>
        <dbReference type="Proteomes" id="UP000005143"/>
    </source>
</evidence>
<feature type="chain" id="PRO_5003531882" description="PE-PPE domain-containing protein" evidence="1">
    <location>
        <begin position="31"/>
        <end position="297"/>
    </location>
</feature>
<accession>H0E3X2</accession>
<proteinExistence type="predicted"/>